<dbReference type="AlphaFoldDB" id="A0A5N6PNM1"/>
<dbReference type="GO" id="GO:1990904">
    <property type="term" value="C:ribonucleoprotein complex"/>
    <property type="evidence" value="ECO:0007669"/>
    <property type="project" value="UniProtKB-KW"/>
</dbReference>
<dbReference type="EMBL" id="SZYD01000003">
    <property type="protein sequence ID" value="KAD6794419.1"/>
    <property type="molecule type" value="Genomic_DNA"/>
</dbReference>
<dbReference type="OrthoDB" id="9834376at2759"/>
<dbReference type="GO" id="GO:0006412">
    <property type="term" value="P:translation"/>
    <property type="evidence" value="ECO:0007669"/>
    <property type="project" value="InterPro"/>
</dbReference>
<keyword evidence="2" id="KW-0689">Ribosomal protein</keyword>
<dbReference type="SMART" id="SM01397">
    <property type="entry name" value="Ribosomal_S3Ae"/>
    <property type="match status" value="1"/>
</dbReference>
<dbReference type="Proteomes" id="UP000326396">
    <property type="component" value="Linkage Group LG11"/>
</dbReference>
<dbReference type="GO" id="GO:0003735">
    <property type="term" value="F:structural constituent of ribosome"/>
    <property type="evidence" value="ECO:0007669"/>
    <property type="project" value="InterPro"/>
</dbReference>
<protein>
    <recommendedName>
        <fullName evidence="6">40S ribosomal protein S3a</fullName>
    </recommendedName>
</protein>
<dbReference type="Pfam" id="PF01015">
    <property type="entry name" value="Ribosomal_S3Ae"/>
    <property type="match status" value="1"/>
</dbReference>
<dbReference type="PANTHER" id="PTHR11830">
    <property type="entry name" value="40S RIBOSOMAL PROTEIN S3A"/>
    <property type="match status" value="1"/>
</dbReference>
<accession>A0A5N6PNM1</accession>
<evidence type="ECO:0000256" key="1">
    <source>
        <dbReference type="ARBA" id="ARBA00022490"/>
    </source>
</evidence>
<gene>
    <name evidence="4" type="ORF">E3N88_05315</name>
</gene>
<organism evidence="4 5">
    <name type="scientific">Mikania micrantha</name>
    <name type="common">bitter vine</name>
    <dbReference type="NCBI Taxonomy" id="192012"/>
    <lineage>
        <taxon>Eukaryota</taxon>
        <taxon>Viridiplantae</taxon>
        <taxon>Streptophyta</taxon>
        <taxon>Embryophyta</taxon>
        <taxon>Tracheophyta</taxon>
        <taxon>Spermatophyta</taxon>
        <taxon>Magnoliopsida</taxon>
        <taxon>eudicotyledons</taxon>
        <taxon>Gunneridae</taxon>
        <taxon>Pentapetalae</taxon>
        <taxon>asterids</taxon>
        <taxon>campanulids</taxon>
        <taxon>Asterales</taxon>
        <taxon>Asteraceae</taxon>
        <taxon>Asteroideae</taxon>
        <taxon>Heliantheae alliance</taxon>
        <taxon>Eupatorieae</taxon>
        <taxon>Mikania</taxon>
    </lineage>
</organism>
<keyword evidence="1" id="KW-0963">Cytoplasm</keyword>
<evidence type="ECO:0000256" key="3">
    <source>
        <dbReference type="ARBA" id="ARBA00023274"/>
    </source>
</evidence>
<dbReference type="InterPro" id="IPR001593">
    <property type="entry name" value="Ribosomal_eS1"/>
</dbReference>
<evidence type="ECO:0000256" key="2">
    <source>
        <dbReference type="ARBA" id="ARBA00022980"/>
    </source>
</evidence>
<evidence type="ECO:0008006" key="6">
    <source>
        <dbReference type="Google" id="ProtNLM"/>
    </source>
</evidence>
<reference evidence="4 5" key="1">
    <citation type="submission" date="2019-05" db="EMBL/GenBank/DDBJ databases">
        <title>Mikania micrantha, genome provides insights into the molecular mechanism of rapid growth.</title>
        <authorList>
            <person name="Liu B."/>
        </authorList>
    </citation>
    <scope>NUCLEOTIDE SEQUENCE [LARGE SCALE GENOMIC DNA]</scope>
    <source>
        <strain evidence="4">NLD-2019</strain>
        <tissue evidence="4">Leaf</tissue>
    </source>
</reference>
<comment type="caution">
    <text evidence="4">The sequence shown here is derived from an EMBL/GenBank/DDBJ whole genome shotgun (WGS) entry which is preliminary data.</text>
</comment>
<name>A0A5N6PNM1_9ASTR</name>
<proteinExistence type="predicted"/>
<evidence type="ECO:0000313" key="5">
    <source>
        <dbReference type="Proteomes" id="UP000326396"/>
    </source>
</evidence>
<dbReference type="GO" id="GO:0005840">
    <property type="term" value="C:ribosome"/>
    <property type="evidence" value="ECO:0007669"/>
    <property type="project" value="UniProtKB-KW"/>
</dbReference>
<keyword evidence="5" id="KW-1185">Reference proteome</keyword>
<keyword evidence="3" id="KW-0687">Ribonucleoprotein</keyword>
<sequence length="259" mass="29904">MKFRGFIIGHKKENNVSSVFKGEHVIYDGLITKYDSEKSDDDYKIDLKFKVGFVKFLKFTPKFYCDLKIPLSYQGSIFDDTALYLGLIASEGLKPRVFEVSLADLQNDKNHAYRKIRLRAEDIQGKNVLTNFWGMDFTTDKLRSLVKKWQSLIEAHVDVKTTDNYTLRMFCIGFTKKRANQVKRTCYAQSSQILQIHRKMREIMVTQAQSCDLKELALKFIPESIGREIEKATSSIYPLQNAHGDYSKDVGVKVDRPSD</sequence>
<evidence type="ECO:0000313" key="4">
    <source>
        <dbReference type="EMBL" id="KAD6794419.1"/>
    </source>
</evidence>